<name>A0ABX0MUQ4_9BURK</name>
<dbReference type="SUPFAM" id="SSF55447">
    <property type="entry name" value="CO dehydrogenase flavoprotein C-terminal domain-like"/>
    <property type="match status" value="1"/>
</dbReference>
<feature type="domain" description="FAD-binding PCMH-type" evidence="2">
    <location>
        <begin position="1"/>
        <end position="221"/>
    </location>
</feature>
<keyword evidence="4" id="KW-1185">Reference proteome</keyword>
<evidence type="ECO:0000313" key="4">
    <source>
        <dbReference type="Proteomes" id="UP000610594"/>
    </source>
</evidence>
<organism evidence="3 4">
    <name type="scientific">Massilia genomosp. 1</name>
    <dbReference type="NCBI Taxonomy" id="2609280"/>
    <lineage>
        <taxon>Bacteria</taxon>
        <taxon>Pseudomonadati</taxon>
        <taxon>Pseudomonadota</taxon>
        <taxon>Betaproteobacteria</taxon>
        <taxon>Burkholderiales</taxon>
        <taxon>Oxalobacteraceae</taxon>
        <taxon>Telluria group</taxon>
        <taxon>Massilia</taxon>
    </lineage>
</organism>
<dbReference type="PANTHER" id="PTHR42659:SF1">
    <property type="entry name" value="OXIDOREDUCTASE"/>
    <property type="match status" value="1"/>
</dbReference>
<dbReference type="InterPro" id="IPR005107">
    <property type="entry name" value="CO_DH_flav_C"/>
</dbReference>
<dbReference type="InterPro" id="IPR016169">
    <property type="entry name" value="FAD-bd_PCMH_sub2"/>
</dbReference>
<dbReference type="InterPro" id="IPR051312">
    <property type="entry name" value="Diverse_Substr_Oxidored"/>
</dbReference>
<dbReference type="RefSeq" id="WP_167240373.1">
    <property type="nucleotide sequence ID" value="NZ_WHJF01000139.1"/>
</dbReference>
<proteinExistence type="predicted"/>
<keyword evidence="1" id="KW-0285">Flavoprotein</keyword>
<dbReference type="SUPFAM" id="SSF56176">
    <property type="entry name" value="FAD-binding/transporter-associated domain-like"/>
    <property type="match status" value="1"/>
</dbReference>
<accession>A0ABX0MUQ4</accession>
<dbReference type="InterPro" id="IPR036683">
    <property type="entry name" value="CO_DH_flav_C_dom_sf"/>
</dbReference>
<dbReference type="InterPro" id="IPR016167">
    <property type="entry name" value="FAD-bd_PCMH_sub1"/>
</dbReference>
<protein>
    <submittedName>
        <fullName evidence="3">Xanthine dehydrogenase family protein subunit M</fullName>
    </submittedName>
</protein>
<dbReference type="Gene3D" id="3.30.465.10">
    <property type="match status" value="2"/>
</dbReference>
<reference evidence="3 4" key="1">
    <citation type="submission" date="2019-10" db="EMBL/GenBank/DDBJ databases">
        <title>Taxonomy of Antarctic Massilia spp.: description of Massilia rubra sp. nov., Massilia aquatica sp. nov., Massilia mucilaginosa sp. nov., Massilia frigida sp. nov. isolated from streams, lakes and regoliths.</title>
        <authorList>
            <person name="Holochova P."/>
            <person name="Sedlacek I."/>
            <person name="Kralova S."/>
            <person name="Maslanova I."/>
            <person name="Busse H.-J."/>
            <person name="Stankova E."/>
            <person name="Vrbovska V."/>
            <person name="Kovarovic V."/>
            <person name="Bartak M."/>
            <person name="Svec P."/>
            <person name="Pantucek R."/>
        </authorList>
    </citation>
    <scope>NUCLEOTIDE SEQUENCE [LARGE SCALE GENOMIC DNA]</scope>
    <source>
        <strain evidence="3 4">CCM 8694</strain>
    </source>
</reference>
<dbReference type="PROSITE" id="PS51387">
    <property type="entry name" value="FAD_PCMH"/>
    <property type="match status" value="1"/>
</dbReference>
<dbReference type="InterPro" id="IPR036318">
    <property type="entry name" value="FAD-bd_PCMH-like_sf"/>
</dbReference>
<dbReference type="EMBL" id="WHJF01000139">
    <property type="protein sequence ID" value="NHZ66496.1"/>
    <property type="molecule type" value="Genomic_DNA"/>
</dbReference>
<dbReference type="Gene3D" id="3.30.390.50">
    <property type="entry name" value="CO dehydrogenase flavoprotein, C-terminal domain"/>
    <property type="match status" value="1"/>
</dbReference>
<dbReference type="Pfam" id="PF00941">
    <property type="entry name" value="FAD_binding_5"/>
    <property type="match status" value="1"/>
</dbReference>
<dbReference type="SMART" id="SM01092">
    <property type="entry name" value="CO_deh_flav_C"/>
    <property type="match status" value="1"/>
</dbReference>
<dbReference type="InterPro" id="IPR002346">
    <property type="entry name" value="Mopterin_DH_FAD-bd"/>
</dbReference>
<comment type="caution">
    <text evidence="3">The sequence shown here is derived from an EMBL/GenBank/DDBJ whole genome shotgun (WGS) entry which is preliminary data.</text>
</comment>
<sequence>MNPITFHAPQASADALRQLANASAAVIAGGTNLVDLMKEGVMRPASLVDINSLPLDAIAPTAQGGLLLGATARNADTAYHPLVRTRYPLLSAAILAGASPQIRNMATDGGNLLQRTRCHYFYDTAVPCNKRAPGSGCSAIGGLTRQHAILGASEHCIATHPSDMCVALAALGALVHASSGQGERRIDFADFHRLPGASPERDNTLLPGELITAIELPPGAEFAAHSAYLKLRDRASYAFALVSVAAALDIGPDGVVRAARVALGSVAHKPWRVPAAEALLVGQRADSALFDACAALLLAGARGQGQNDFKIPMARRAVVRALEQAAAGTIDNMHAPDTKESL</sequence>
<dbReference type="Pfam" id="PF03450">
    <property type="entry name" value="CO_deh_flav_C"/>
    <property type="match status" value="1"/>
</dbReference>
<evidence type="ECO:0000313" key="3">
    <source>
        <dbReference type="EMBL" id="NHZ66496.1"/>
    </source>
</evidence>
<dbReference type="InterPro" id="IPR016166">
    <property type="entry name" value="FAD-bd_PCMH"/>
</dbReference>
<evidence type="ECO:0000259" key="2">
    <source>
        <dbReference type="PROSITE" id="PS51387"/>
    </source>
</evidence>
<dbReference type="Proteomes" id="UP000610594">
    <property type="component" value="Unassembled WGS sequence"/>
</dbReference>
<dbReference type="PANTHER" id="PTHR42659">
    <property type="entry name" value="XANTHINE DEHYDROGENASE SUBUNIT C-RELATED"/>
    <property type="match status" value="1"/>
</dbReference>
<gene>
    <name evidence="3" type="ORF">F1735_30105</name>
</gene>
<evidence type="ECO:0000256" key="1">
    <source>
        <dbReference type="ARBA" id="ARBA00022827"/>
    </source>
</evidence>
<dbReference type="Gene3D" id="3.30.43.10">
    <property type="entry name" value="Uridine Diphospho-n-acetylenolpyruvylglucosamine Reductase, domain 2"/>
    <property type="match status" value="1"/>
</dbReference>
<keyword evidence="1" id="KW-0274">FAD</keyword>